<reference evidence="1 2" key="1">
    <citation type="submission" date="2018-03" db="EMBL/GenBank/DDBJ databases">
        <title>Genome sequence of Lactococcus lactis strain 14B4 from almond drupe.</title>
        <authorList>
            <person name="Tran T.D."/>
            <person name="McGarvey J.A."/>
            <person name="Huynh S."/>
            <person name="Parker C.T."/>
        </authorList>
    </citation>
    <scope>NUCLEOTIDE SEQUENCE [LARGE SCALE GENOMIC DNA]</scope>
    <source>
        <strain evidence="1 2">14B4</strain>
    </source>
</reference>
<sequence>MTKFTDEEKQEITTIFNKNIFPNLTDYLLERFGYYLQDTSSRKFDVEEAIYQTRVIEASGFMSYFREDFETWDIKLIGQIISSYVVKYLSEDKMIEFLEQSFYLYEQEDYSSFKNQVYRYMNSQLESDIANGGFQEHLDSFM</sequence>
<name>A0A2Z3KFL9_LACLL</name>
<evidence type="ECO:0000313" key="2">
    <source>
        <dbReference type="Proteomes" id="UP000245919"/>
    </source>
</evidence>
<evidence type="ECO:0000313" key="1">
    <source>
        <dbReference type="EMBL" id="AWN66480.1"/>
    </source>
</evidence>
<dbReference type="EMBL" id="CP028160">
    <property type="protein sequence ID" value="AWN66480.1"/>
    <property type="molecule type" value="Genomic_DNA"/>
</dbReference>
<gene>
    <name evidence="1" type="ORF">LL14B4_09960</name>
</gene>
<dbReference type="AlphaFoldDB" id="A0A2Z3KFL9"/>
<dbReference type="GeneID" id="89634105"/>
<accession>A0A2Z3KFL9</accession>
<protein>
    <submittedName>
        <fullName evidence="1">Uncharacterized protein</fullName>
    </submittedName>
</protein>
<dbReference type="Proteomes" id="UP000245919">
    <property type="component" value="Chromosome"/>
</dbReference>
<organism evidence="1 2">
    <name type="scientific">Lactococcus lactis subsp. lactis</name>
    <name type="common">Streptococcus lactis</name>
    <dbReference type="NCBI Taxonomy" id="1360"/>
    <lineage>
        <taxon>Bacteria</taxon>
        <taxon>Bacillati</taxon>
        <taxon>Bacillota</taxon>
        <taxon>Bacilli</taxon>
        <taxon>Lactobacillales</taxon>
        <taxon>Streptococcaceae</taxon>
        <taxon>Lactococcus</taxon>
    </lineage>
</organism>
<dbReference type="RefSeq" id="WP_109991169.1">
    <property type="nucleotide sequence ID" value="NZ_CP028160.1"/>
</dbReference>
<proteinExistence type="predicted"/>